<comment type="caution">
    <text evidence="1">The sequence shown here is derived from an EMBL/GenBank/DDBJ whole genome shotgun (WGS) entry which is preliminary data.</text>
</comment>
<gene>
    <name evidence="1" type="ORF">HMPREF0373_02410</name>
</gene>
<evidence type="ECO:0000313" key="2">
    <source>
        <dbReference type="Proteomes" id="UP000016608"/>
    </source>
</evidence>
<proteinExistence type="predicted"/>
<protein>
    <submittedName>
        <fullName evidence="1">Uncharacterized protein</fullName>
    </submittedName>
</protein>
<dbReference type="HOGENOM" id="CLU_3007539_0_0_9"/>
<dbReference type="EMBL" id="AWVJ01000146">
    <property type="protein sequence ID" value="ERK43470.1"/>
    <property type="molecule type" value="Genomic_DNA"/>
</dbReference>
<reference evidence="1 2" key="1">
    <citation type="submission" date="2013-06" db="EMBL/GenBank/DDBJ databases">
        <authorList>
            <person name="Weinstock G."/>
            <person name="Sodergren E."/>
            <person name="Lobos E.A."/>
            <person name="Fulton L."/>
            <person name="Fulton R."/>
            <person name="Courtney L."/>
            <person name="Fronick C."/>
            <person name="O'Laughlin M."/>
            <person name="Godfrey J."/>
            <person name="Wilson R.M."/>
            <person name="Miner T."/>
            <person name="Farmer C."/>
            <person name="Delehaunty K."/>
            <person name="Cordes M."/>
            <person name="Minx P."/>
            <person name="Tomlinson C."/>
            <person name="Chen J."/>
            <person name="Wollam A."/>
            <person name="Pepin K.H."/>
            <person name="Bhonagiri V."/>
            <person name="Zhang X."/>
            <person name="Warren W."/>
            <person name="Mitreva M."/>
            <person name="Mardis E.R."/>
            <person name="Wilson R.K."/>
        </authorList>
    </citation>
    <scope>NUCLEOTIDE SEQUENCE [LARGE SCALE GENOMIC DNA]</scope>
    <source>
        <strain evidence="1 2">ATCC 29099</strain>
    </source>
</reference>
<organism evidence="1 2">
    <name type="scientific">Eubacterium ramulus ATCC 29099</name>
    <dbReference type="NCBI Taxonomy" id="1256908"/>
    <lineage>
        <taxon>Bacteria</taxon>
        <taxon>Bacillati</taxon>
        <taxon>Bacillota</taxon>
        <taxon>Clostridia</taxon>
        <taxon>Eubacteriales</taxon>
        <taxon>Eubacteriaceae</taxon>
        <taxon>Eubacterium</taxon>
    </lineage>
</organism>
<dbReference type="Proteomes" id="UP000016608">
    <property type="component" value="Unassembled WGS sequence"/>
</dbReference>
<accession>U2NZC0</accession>
<sequence length="56" mass="6676">MISKSYINNYIVMGAENSRFEEQVAKADCECPLYFMLRRACVNCNEYYVERIDDHE</sequence>
<name>U2NZC0_EUBRA</name>
<keyword evidence="2" id="KW-1185">Reference proteome</keyword>
<dbReference type="AlphaFoldDB" id="U2NZC0"/>
<evidence type="ECO:0000313" key="1">
    <source>
        <dbReference type="EMBL" id="ERK43470.1"/>
    </source>
</evidence>